<evidence type="ECO:0000256" key="4">
    <source>
        <dbReference type="ARBA" id="ARBA00022695"/>
    </source>
</evidence>
<dbReference type="STRING" id="1859473.BG261_00125"/>
<dbReference type="InterPro" id="IPR050264">
    <property type="entry name" value="Bact_CCA-adding_enz_type3_sf"/>
</dbReference>
<feature type="binding site" evidence="11">
    <location>
        <position position="168"/>
    </location>
    <ligand>
        <name>CTP</name>
        <dbReference type="ChEBI" id="CHEBI:37563"/>
    </ligand>
</feature>
<dbReference type="Proteomes" id="UP000178622">
    <property type="component" value="Unassembled WGS sequence"/>
</dbReference>
<keyword evidence="8 11" id="KW-0067">ATP-binding</keyword>
<organism evidence="15 16">
    <name type="scientific">Floricoccus tropicus</name>
    <dbReference type="NCBI Taxonomy" id="1859473"/>
    <lineage>
        <taxon>Bacteria</taxon>
        <taxon>Bacillati</taxon>
        <taxon>Bacillota</taxon>
        <taxon>Bacilli</taxon>
        <taxon>Lactobacillales</taxon>
        <taxon>Streptococcaceae</taxon>
        <taxon>Floricoccus</taxon>
    </lineage>
</organism>
<dbReference type="AlphaFoldDB" id="A0A1E8GQ15"/>
<dbReference type="OrthoDB" id="9805698at2"/>
<reference evidence="16" key="1">
    <citation type="submission" date="2016-09" db="EMBL/GenBank/DDBJ databases">
        <title>Draft genome sequence of a novel species of the family Streptococcaceae isolated from flowers.</title>
        <authorList>
            <person name="Chuah L.-O."/>
            <person name="Yap K.-P."/>
            <person name="Thong K.L."/>
            <person name="Liong M.T."/>
            <person name="Ahmad R."/>
            <person name="Rusul G."/>
        </authorList>
    </citation>
    <scope>NUCLEOTIDE SEQUENCE [LARGE SCALE GENOMIC DNA]</scope>
    <source>
        <strain evidence="16">DF1</strain>
    </source>
</reference>
<evidence type="ECO:0000256" key="9">
    <source>
        <dbReference type="ARBA" id="ARBA00022842"/>
    </source>
</evidence>
<feature type="domain" description="tRNA nucleotidyltransferase/poly(A) polymerase RNA and SrmB- binding" evidence="13">
    <location>
        <begin position="174"/>
        <end position="229"/>
    </location>
</feature>
<keyword evidence="2 11" id="KW-0808">Transferase</keyword>
<keyword evidence="7 11" id="KW-0692">RNA repair</keyword>
<dbReference type="RefSeq" id="WP_070791007.1">
    <property type="nucleotide sequence ID" value="NZ_MKIR01000001.1"/>
</dbReference>
<dbReference type="InterPro" id="IPR043519">
    <property type="entry name" value="NT_sf"/>
</dbReference>
<dbReference type="Gene3D" id="1.10.110.30">
    <property type="match status" value="1"/>
</dbReference>
<feature type="binding site" evidence="11">
    <location>
        <position position="165"/>
    </location>
    <ligand>
        <name>ATP</name>
        <dbReference type="ChEBI" id="CHEBI:30616"/>
    </ligand>
</feature>
<comment type="function">
    <text evidence="11">Catalyzes the addition and repair of the essential 3'-terminal CCA sequence in tRNAs without using a nucleic acid template. Adds these three nucleotides in the order of C, C, and A to the tRNA nucleotide-73, using CTP and ATP as substrates and producing inorganic pyrophosphate. tRNA 3'-terminal CCA addition is required both for tRNA processing and repair. Also involved in tRNA surveillance by mediating tandem CCA addition to generate a CCACCA at the 3' terminus of unstable tRNAs. While stable tRNAs receive only 3'-terminal CCA, unstable tRNAs are marked with CCACCA and rapidly degraded.</text>
</comment>
<keyword evidence="3 11" id="KW-0819">tRNA processing</keyword>
<sequence>MRLENMPVEFQQALPLINTLEEAGYEAYFVGGSVRDVLLKRRIHDVDIATSAYPEEVKAIFEKTVDIGIEHGTVLVLAEDSQYEITTFRTEDVYVDYRRPSGVTFVRCLEEDLLRRDFTINAFALAEDGQIIDKFDGLTDLENKLIRAVGVADERFNEDALRIMRALRFSASLDFDIEEKTFEAMKVHAPLLEKISIERSFIELDKLLTSDYWRKGLRNFIDSKAYNHLTGLVGKEAQLENVLKNIKSDYFWFTTSEQAWAYLLINLEVENCKDFLKKWNVSNEFTKKVTNIYEAYKIALERVWEVKDLYKYGFDAFMYAEGLLEAEERDIDTSLLPQLTMKLPIKSKSELNINGQVLMNHFNRKGGIWIGQIISEVEELVVNGQLENNQDAILEYVEKELKEE</sequence>
<dbReference type="PANTHER" id="PTHR46173:SF1">
    <property type="entry name" value="CCA TRNA NUCLEOTIDYLTRANSFERASE 1, MITOCHONDRIAL"/>
    <property type="match status" value="1"/>
</dbReference>
<keyword evidence="10 11" id="KW-0694">RNA-binding</keyword>
<dbReference type="NCBIfam" id="NF009814">
    <property type="entry name" value="PRK13299.1"/>
    <property type="match status" value="1"/>
</dbReference>
<feature type="domain" description="Poly A polymerase head" evidence="12">
    <location>
        <begin position="27"/>
        <end position="147"/>
    </location>
</feature>
<feature type="binding site" evidence="11">
    <location>
        <position position="116"/>
    </location>
    <ligand>
        <name>CTP</name>
        <dbReference type="ChEBI" id="CHEBI:37563"/>
    </ligand>
</feature>
<feature type="binding site" evidence="11">
    <location>
        <position position="32"/>
    </location>
    <ligand>
        <name>CTP</name>
        <dbReference type="ChEBI" id="CHEBI:37563"/>
    </ligand>
</feature>
<comment type="catalytic activity">
    <reaction evidence="11">
        <text>a tRNA precursor + 2 CTP + ATP = a tRNA with a 3' CCA end + 3 diphosphate</text>
        <dbReference type="Rhea" id="RHEA:14433"/>
        <dbReference type="Rhea" id="RHEA-COMP:10465"/>
        <dbReference type="Rhea" id="RHEA-COMP:10468"/>
        <dbReference type="ChEBI" id="CHEBI:30616"/>
        <dbReference type="ChEBI" id="CHEBI:33019"/>
        <dbReference type="ChEBI" id="CHEBI:37563"/>
        <dbReference type="ChEBI" id="CHEBI:74896"/>
        <dbReference type="ChEBI" id="CHEBI:83071"/>
        <dbReference type="EC" id="2.7.7.72"/>
    </reaction>
</comment>
<feature type="binding site" evidence="11">
    <location>
        <position position="159"/>
    </location>
    <ligand>
        <name>CTP</name>
        <dbReference type="ChEBI" id="CHEBI:37563"/>
    </ligand>
</feature>
<feature type="binding site" evidence="11">
    <location>
        <position position="47"/>
    </location>
    <ligand>
        <name>Mg(2+)</name>
        <dbReference type="ChEBI" id="CHEBI:18420"/>
    </ligand>
</feature>
<comment type="catalytic activity">
    <reaction evidence="11">
        <text>a tRNA with a 3' CCA end + 2 CTP + ATP = a tRNA with a 3' CCACCA end + 3 diphosphate</text>
        <dbReference type="Rhea" id="RHEA:76235"/>
        <dbReference type="Rhea" id="RHEA-COMP:10468"/>
        <dbReference type="Rhea" id="RHEA-COMP:18655"/>
        <dbReference type="ChEBI" id="CHEBI:30616"/>
        <dbReference type="ChEBI" id="CHEBI:33019"/>
        <dbReference type="ChEBI" id="CHEBI:37563"/>
        <dbReference type="ChEBI" id="CHEBI:83071"/>
        <dbReference type="ChEBI" id="CHEBI:195187"/>
    </reaction>
</comment>
<dbReference type="EC" id="2.7.7.72" evidence="11"/>
<feature type="binding site" evidence="11">
    <location>
        <position position="159"/>
    </location>
    <ligand>
        <name>ATP</name>
        <dbReference type="ChEBI" id="CHEBI:30616"/>
    </ligand>
</feature>
<dbReference type="GO" id="GO:0005524">
    <property type="term" value="F:ATP binding"/>
    <property type="evidence" value="ECO:0007669"/>
    <property type="project" value="UniProtKB-UniRule"/>
</dbReference>
<dbReference type="Pfam" id="PF13735">
    <property type="entry name" value="tRNA_NucTran2_2"/>
    <property type="match status" value="1"/>
</dbReference>
<evidence type="ECO:0000256" key="7">
    <source>
        <dbReference type="ARBA" id="ARBA00022800"/>
    </source>
</evidence>
<keyword evidence="5 11" id="KW-0479">Metal-binding</keyword>
<feature type="binding site" evidence="11">
    <location>
        <position position="162"/>
    </location>
    <ligand>
        <name>ATP</name>
        <dbReference type="ChEBI" id="CHEBI:30616"/>
    </ligand>
</feature>
<dbReference type="Pfam" id="PF12627">
    <property type="entry name" value="PolyA_pol_RNAbd"/>
    <property type="match status" value="1"/>
</dbReference>
<dbReference type="HAMAP" id="MF_01263">
    <property type="entry name" value="CCA_bact_type3"/>
    <property type="match status" value="1"/>
</dbReference>
<dbReference type="Gene3D" id="1.10.246.80">
    <property type="match status" value="1"/>
</dbReference>
<dbReference type="SUPFAM" id="SSF81891">
    <property type="entry name" value="Poly A polymerase C-terminal region-like"/>
    <property type="match status" value="1"/>
</dbReference>
<evidence type="ECO:0000256" key="10">
    <source>
        <dbReference type="ARBA" id="ARBA00022884"/>
    </source>
</evidence>
<evidence type="ECO:0000313" key="16">
    <source>
        <dbReference type="Proteomes" id="UP000178622"/>
    </source>
</evidence>
<dbReference type="CDD" id="cd05398">
    <property type="entry name" value="NT_ClassII-CCAase"/>
    <property type="match status" value="1"/>
</dbReference>
<evidence type="ECO:0000259" key="14">
    <source>
        <dbReference type="Pfam" id="PF13735"/>
    </source>
</evidence>
<dbReference type="PANTHER" id="PTHR46173">
    <property type="entry name" value="CCA TRNA NUCLEOTIDYLTRANSFERASE 1, MITOCHONDRIAL"/>
    <property type="match status" value="1"/>
</dbReference>
<name>A0A1E8GQ15_9LACT</name>
<keyword evidence="16" id="KW-1185">Reference proteome</keyword>
<dbReference type="Gene3D" id="3.30.460.10">
    <property type="entry name" value="Beta Polymerase, domain 2"/>
    <property type="match status" value="1"/>
</dbReference>
<dbReference type="SUPFAM" id="SSF81301">
    <property type="entry name" value="Nucleotidyltransferase"/>
    <property type="match status" value="1"/>
</dbReference>
<comment type="similarity">
    <text evidence="11">Belongs to the tRNA nucleotidyltransferase/poly(A) polymerase family. Bacterial CCA-adding enzyme type 3 subfamily.</text>
</comment>
<dbReference type="Gene3D" id="1.20.58.560">
    <property type="match status" value="1"/>
</dbReference>
<dbReference type="InterPro" id="IPR032810">
    <property type="entry name" value="CCA-adding_enz_C"/>
</dbReference>
<accession>A0A1E8GQ15</accession>
<evidence type="ECO:0000313" key="15">
    <source>
        <dbReference type="EMBL" id="OFI50329.1"/>
    </source>
</evidence>
<dbReference type="Pfam" id="PF01743">
    <property type="entry name" value="PolyA_pol"/>
    <property type="match status" value="1"/>
</dbReference>
<protein>
    <recommendedName>
        <fullName evidence="11">CCA-adding enzyme</fullName>
        <ecNumber evidence="11">2.7.7.72</ecNumber>
    </recommendedName>
    <alternativeName>
        <fullName evidence="11">CCA tRNA nucleotidyltransferase</fullName>
    </alternativeName>
    <alternativeName>
        <fullName evidence="11">tRNA CCA-pyrophosphorylase</fullName>
    </alternativeName>
    <alternativeName>
        <fullName evidence="11">tRNA adenylyl-/cytidylyl- transferase</fullName>
    </alternativeName>
    <alternativeName>
        <fullName evidence="11">tRNA nucleotidyltransferase</fullName>
    </alternativeName>
    <alternativeName>
        <fullName evidence="11">tRNA-NT</fullName>
    </alternativeName>
</protein>
<evidence type="ECO:0000256" key="11">
    <source>
        <dbReference type="HAMAP-Rule" id="MF_01263"/>
    </source>
</evidence>
<dbReference type="GO" id="GO:0000049">
    <property type="term" value="F:tRNA binding"/>
    <property type="evidence" value="ECO:0007669"/>
    <property type="project" value="UniProtKB-UniRule"/>
</dbReference>
<feature type="binding site" evidence="11">
    <location>
        <position position="168"/>
    </location>
    <ligand>
        <name>ATP</name>
        <dbReference type="ChEBI" id="CHEBI:30616"/>
    </ligand>
</feature>
<gene>
    <name evidence="11" type="primary">cca</name>
    <name evidence="15" type="ORF">BG261_00125</name>
</gene>
<keyword evidence="4 11" id="KW-0548">Nucleotidyltransferase</keyword>
<comment type="caution">
    <text evidence="15">The sequence shown here is derived from an EMBL/GenBank/DDBJ whole genome shotgun (WGS) entry which is preliminary data.</text>
</comment>
<evidence type="ECO:0000256" key="6">
    <source>
        <dbReference type="ARBA" id="ARBA00022741"/>
    </source>
</evidence>
<proteinExistence type="inferred from homology"/>
<dbReference type="GO" id="GO:0042245">
    <property type="term" value="P:RNA repair"/>
    <property type="evidence" value="ECO:0007669"/>
    <property type="project" value="UniProtKB-KW"/>
</dbReference>
<feature type="binding site" evidence="11">
    <location>
        <position position="162"/>
    </location>
    <ligand>
        <name>CTP</name>
        <dbReference type="ChEBI" id="CHEBI:37563"/>
    </ligand>
</feature>
<feature type="binding site" evidence="11">
    <location>
        <position position="116"/>
    </location>
    <ligand>
        <name>ATP</name>
        <dbReference type="ChEBI" id="CHEBI:30616"/>
    </ligand>
</feature>
<feature type="binding site" evidence="11">
    <location>
        <position position="35"/>
    </location>
    <ligand>
        <name>CTP</name>
        <dbReference type="ChEBI" id="CHEBI:37563"/>
    </ligand>
</feature>
<dbReference type="InterPro" id="IPR023068">
    <property type="entry name" value="CCA-adding_enz_firmicutes"/>
</dbReference>
<comment type="cofactor">
    <cofactor evidence="1 11">
        <name>Mg(2+)</name>
        <dbReference type="ChEBI" id="CHEBI:18420"/>
    </cofactor>
</comment>
<evidence type="ECO:0000256" key="1">
    <source>
        <dbReference type="ARBA" id="ARBA00001946"/>
    </source>
</evidence>
<dbReference type="GO" id="GO:0004810">
    <property type="term" value="F:CCA tRNA nucleotidyltransferase activity"/>
    <property type="evidence" value="ECO:0007669"/>
    <property type="project" value="UniProtKB-UniRule"/>
</dbReference>
<evidence type="ECO:0000256" key="8">
    <source>
        <dbReference type="ARBA" id="ARBA00022840"/>
    </source>
</evidence>
<dbReference type="GO" id="GO:0000287">
    <property type="term" value="F:magnesium ion binding"/>
    <property type="evidence" value="ECO:0007669"/>
    <property type="project" value="UniProtKB-UniRule"/>
</dbReference>
<keyword evidence="6 11" id="KW-0547">Nucleotide-binding</keyword>
<comment type="subunit">
    <text evidence="11">Homodimer.</text>
</comment>
<dbReference type="GO" id="GO:0001680">
    <property type="term" value="P:tRNA 3'-terminal CCA addition"/>
    <property type="evidence" value="ECO:0007669"/>
    <property type="project" value="UniProtKB-UniRule"/>
</dbReference>
<feature type="domain" description="CCA-adding enzyme C-terminal" evidence="14">
    <location>
        <begin position="253"/>
        <end position="397"/>
    </location>
</feature>
<evidence type="ECO:0000256" key="2">
    <source>
        <dbReference type="ARBA" id="ARBA00022679"/>
    </source>
</evidence>
<evidence type="ECO:0000259" key="13">
    <source>
        <dbReference type="Pfam" id="PF12627"/>
    </source>
</evidence>
<dbReference type="InterPro" id="IPR002646">
    <property type="entry name" value="PolA_pol_head_dom"/>
</dbReference>
<dbReference type="InterPro" id="IPR032828">
    <property type="entry name" value="PolyA_RNA-bd"/>
</dbReference>
<dbReference type="EMBL" id="MKIR01000001">
    <property type="protein sequence ID" value="OFI50329.1"/>
    <property type="molecule type" value="Genomic_DNA"/>
</dbReference>
<evidence type="ECO:0000256" key="3">
    <source>
        <dbReference type="ARBA" id="ARBA00022694"/>
    </source>
</evidence>
<feature type="binding site" evidence="11">
    <location>
        <position position="45"/>
    </location>
    <ligand>
        <name>Mg(2+)</name>
        <dbReference type="ChEBI" id="CHEBI:18420"/>
    </ligand>
</feature>
<feature type="binding site" evidence="11">
    <location>
        <position position="35"/>
    </location>
    <ligand>
        <name>ATP</name>
        <dbReference type="ChEBI" id="CHEBI:30616"/>
    </ligand>
</feature>
<feature type="binding site" evidence="11">
    <location>
        <position position="165"/>
    </location>
    <ligand>
        <name>CTP</name>
        <dbReference type="ChEBI" id="CHEBI:37563"/>
    </ligand>
</feature>
<comment type="miscellaneous">
    <text evidence="11">A single active site specifically recognizes both ATP and CTP and is responsible for their addition.</text>
</comment>
<evidence type="ECO:0000256" key="5">
    <source>
        <dbReference type="ARBA" id="ARBA00022723"/>
    </source>
</evidence>
<feature type="binding site" evidence="11">
    <location>
        <position position="32"/>
    </location>
    <ligand>
        <name>ATP</name>
        <dbReference type="ChEBI" id="CHEBI:30616"/>
    </ligand>
</feature>
<dbReference type="GO" id="GO:0160016">
    <property type="term" value="F:CCACCA tRNA nucleotidyltransferase activity"/>
    <property type="evidence" value="ECO:0007669"/>
    <property type="project" value="RHEA"/>
</dbReference>
<evidence type="ECO:0000259" key="12">
    <source>
        <dbReference type="Pfam" id="PF01743"/>
    </source>
</evidence>
<keyword evidence="9 11" id="KW-0460">Magnesium</keyword>